<keyword evidence="3" id="KW-1185">Reference proteome</keyword>
<dbReference type="InterPro" id="IPR013216">
    <property type="entry name" value="Methyltransf_11"/>
</dbReference>
<evidence type="ECO:0000313" key="2">
    <source>
        <dbReference type="EMBL" id="SDK66347.1"/>
    </source>
</evidence>
<feature type="domain" description="Methyltransferase type 11" evidence="1">
    <location>
        <begin position="70"/>
        <end position="161"/>
    </location>
</feature>
<dbReference type="RefSeq" id="WP_089681231.1">
    <property type="nucleotide sequence ID" value="NZ_FNFO01000003.1"/>
</dbReference>
<dbReference type="EMBL" id="FNFO01000003">
    <property type="protein sequence ID" value="SDK66347.1"/>
    <property type="molecule type" value="Genomic_DNA"/>
</dbReference>
<dbReference type="InterPro" id="IPR029063">
    <property type="entry name" value="SAM-dependent_MTases_sf"/>
</dbReference>
<dbReference type="Pfam" id="PF08241">
    <property type="entry name" value="Methyltransf_11"/>
    <property type="match status" value="1"/>
</dbReference>
<dbReference type="CDD" id="cd02440">
    <property type="entry name" value="AdoMet_MTases"/>
    <property type="match status" value="1"/>
</dbReference>
<dbReference type="Gene3D" id="3.40.50.150">
    <property type="entry name" value="Vaccinia Virus protein VP39"/>
    <property type="match status" value="1"/>
</dbReference>
<dbReference type="GO" id="GO:0008757">
    <property type="term" value="F:S-adenosylmethionine-dependent methyltransferase activity"/>
    <property type="evidence" value="ECO:0007669"/>
    <property type="project" value="InterPro"/>
</dbReference>
<dbReference type="OrthoDB" id="1143568at2"/>
<dbReference type="Proteomes" id="UP000198510">
    <property type="component" value="Unassembled WGS sequence"/>
</dbReference>
<keyword evidence="2" id="KW-0808">Transferase</keyword>
<organism evidence="2 3">
    <name type="scientific">Catalinimonas alkaloidigena</name>
    <dbReference type="NCBI Taxonomy" id="1075417"/>
    <lineage>
        <taxon>Bacteria</taxon>
        <taxon>Pseudomonadati</taxon>
        <taxon>Bacteroidota</taxon>
        <taxon>Cytophagia</taxon>
        <taxon>Cytophagales</taxon>
        <taxon>Catalimonadaceae</taxon>
        <taxon>Catalinimonas</taxon>
    </lineage>
</organism>
<keyword evidence="2" id="KW-0489">Methyltransferase</keyword>
<evidence type="ECO:0000313" key="3">
    <source>
        <dbReference type="Proteomes" id="UP000198510"/>
    </source>
</evidence>
<dbReference type="SUPFAM" id="SSF53335">
    <property type="entry name" value="S-adenosyl-L-methionine-dependent methyltransferases"/>
    <property type="match status" value="1"/>
</dbReference>
<gene>
    <name evidence="2" type="ORF">SAMN05421823_103222</name>
</gene>
<proteinExistence type="predicted"/>
<dbReference type="AlphaFoldDB" id="A0A1G9DR36"/>
<evidence type="ECO:0000259" key="1">
    <source>
        <dbReference type="Pfam" id="PF08241"/>
    </source>
</evidence>
<dbReference type="STRING" id="1075417.SAMN05421823_103222"/>
<sequence>MKSSLLLAPHQDPMGQAIRDFWQGQADDAIVVTSDRADDDEIPVAYLFRTWDEMPPLEQEALRACRGRVLDVGAAAGSHALWWQAQGGAVTALDYSPLAVEVMQQRGVHDARAMRFEDLHDETYDTVLMLMNGAGLAGTLGRLPAFLQHAATLLQPGGQILLDSADILYLYEEEDGSYYLDLNDRYYGEMRYQMQYKDARSKPFSWLFVSYDLLEDAAHAAGLHCECLAEGDTDNYLARLTN</sequence>
<dbReference type="GO" id="GO:0032259">
    <property type="term" value="P:methylation"/>
    <property type="evidence" value="ECO:0007669"/>
    <property type="project" value="UniProtKB-KW"/>
</dbReference>
<accession>A0A1G9DR36</accession>
<protein>
    <submittedName>
        <fullName evidence="2">Methyltransferase domain-containing protein</fullName>
    </submittedName>
</protein>
<name>A0A1G9DR36_9BACT</name>
<reference evidence="2 3" key="1">
    <citation type="submission" date="2016-10" db="EMBL/GenBank/DDBJ databases">
        <authorList>
            <person name="de Groot N.N."/>
        </authorList>
    </citation>
    <scope>NUCLEOTIDE SEQUENCE [LARGE SCALE GENOMIC DNA]</scope>
    <source>
        <strain evidence="2 3">DSM 25186</strain>
    </source>
</reference>